<keyword evidence="7" id="KW-0378">Hydrolase</keyword>
<reference evidence="14" key="1">
    <citation type="journal article" date="2021" name="PeerJ">
        <title>Extensive microbial diversity within the chicken gut microbiome revealed by metagenomics and culture.</title>
        <authorList>
            <person name="Gilroy R."/>
            <person name="Ravi A."/>
            <person name="Getino M."/>
            <person name="Pursley I."/>
            <person name="Horton D.L."/>
            <person name="Alikhan N.F."/>
            <person name="Baker D."/>
            <person name="Gharbi K."/>
            <person name="Hall N."/>
            <person name="Watson M."/>
            <person name="Adriaenssens E.M."/>
            <person name="Foster-Nyarko E."/>
            <person name="Jarju S."/>
            <person name="Secka A."/>
            <person name="Antonio M."/>
            <person name="Oren A."/>
            <person name="Chaudhuri R.R."/>
            <person name="La Ragione R."/>
            <person name="Hildebrand F."/>
            <person name="Pallen M.J."/>
        </authorList>
    </citation>
    <scope>NUCLEOTIDE SEQUENCE</scope>
    <source>
        <strain evidence="14">ChiGjej4B4-7305</strain>
    </source>
</reference>
<sequence length="374" mass="37719">MTSSRPAEAPRTRGWQIGTLAGAPVVVTAGWLLISAVLVVVIGPWLQRRLGLGIEAYAWALTVPLLLFVSVLAHELAHGLAAGARGIRAREYVITLWGGHTSFGTGLRSPADSAIVSVAGPAANVLLAGIGWAAGTMTAGLPGLAVLAFTYTNAFVAVFNLLPALPMDGGKLLEAAVWAVGKDRLRGTLVAGRAGQVLAITVVVVSLGQPLLDGRRPSLTTAIWAVVVGVVLWNGAHAAVRHAKAQLGARGLDLRTMAAPVVAVDASATVAELDALAAGGGTRAVLTSQSRPVALVSAEAWHAVPAPVRASTSVTAVAAALPAVAVITELQGPAAVARVARAAQAGATVVVLLDPARGPVGVVPVAEVVRHLGG</sequence>
<dbReference type="Pfam" id="PF02163">
    <property type="entry name" value="Peptidase_M50"/>
    <property type="match status" value="2"/>
</dbReference>
<dbReference type="EMBL" id="DXBY01000208">
    <property type="protein sequence ID" value="HIZ36507.1"/>
    <property type="molecule type" value="Genomic_DNA"/>
</dbReference>
<feature type="domain" description="Peptidase M50" evidence="13">
    <location>
        <begin position="148"/>
        <end position="185"/>
    </location>
</feature>
<dbReference type="PANTHER" id="PTHR39188">
    <property type="entry name" value="MEMBRANE-ASSOCIATED ZINC METALLOPROTEASE M50B"/>
    <property type="match status" value="1"/>
</dbReference>
<dbReference type="GO" id="GO:0006508">
    <property type="term" value="P:proteolysis"/>
    <property type="evidence" value="ECO:0007669"/>
    <property type="project" value="UniProtKB-KW"/>
</dbReference>
<evidence type="ECO:0000259" key="13">
    <source>
        <dbReference type="Pfam" id="PF02163"/>
    </source>
</evidence>
<evidence type="ECO:0000256" key="6">
    <source>
        <dbReference type="ARBA" id="ARBA00022723"/>
    </source>
</evidence>
<feature type="transmembrane region" description="Helical" evidence="12">
    <location>
        <begin position="221"/>
        <end position="240"/>
    </location>
</feature>
<dbReference type="GO" id="GO:0008237">
    <property type="term" value="F:metallopeptidase activity"/>
    <property type="evidence" value="ECO:0007669"/>
    <property type="project" value="UniProtKB-KW"/>
</dbReference>
<dbReference type="PANTHER" id="PTHR39188:SF3">
    <property type="entry name" value="STAGE IV SPORULATION PROTEIN FB"/>
    <property type="match status" value="1"/>
</dbReference>
<dbReference type="Proteomes" id="UP000824037">
    <property type="component" value="Unassembled WGS sequence"/>
</dbReference>
<gene>
    <name evidence="14" type="ORF">H9815_12070</name>
</gene>
<keyword evidence="11 12" id="KW-0472">Membrane</keyword>
<evidence type="ECO:0000256" key="4">
    <source>
        <dbReference type="ARBA" id="ARBA00022670"/>
    </source>
</evidence>
<evidence type="ECO:0000256" key="10">
    <source>
        <dbReference type="ARBA" id="ARBA00023049"/>
    </source>
</evidence>
<evidence type="ECO:0000256" key="9">
    <source>
        <dbReference type="ARBA" id="ARBA00022989"/>
    </source>
</evidence>
<feature type="transmembrane region" description="Helical" evidence="12">
    <location>
        <begin position="20"/>
        <end position="45"/>
    </location>
</feature>
<comment type="subcellular location">
    <subcellularLocation>
        <location evidence="2">Membrane</location>
        <topology evidence="2">Multi-pass membrane protein</topology>
    </subcellularLocation>
</comment>
<feature type="transmembrane region" description="Helical" evidence="12">
    <location>
        <begin position="57"/>
        <end position="81"/>
    </location>
</feature>
<evidence type="ECO:0000256" key="1">
    <source>
        <dbReference type="ARBA" id="ARBA00001947"/>
    </source>
</evidence>
<keyword evidence="4" id="KW-0645">Protease</keyword>
<dbReference type="InterPro" id="IPR008915">
    <property type="entry name" value="Peptidase_M50"/>
</dbReference>
<dbReference type="AlphaFoldDB" id="A0A9D2EFH1"/>
<dbReference type="GO" id="GO:0046872">
    <property type="term" value="F:metal ion binding"/>
    <property type="evidence" value="ECO:0007669"/>
    <property type="project" value="UniProtKB-KW"/>
</dbReference>
<accession>A0A9D2EFH1</accession>
<feature type="domain" description="Peptidase M50" evidence="13">
    <location>
        <begin position="65"/>
        <end position="140"/>
    </location>
</feature>
<keyword evidence="5 12" id="KW-0812">Transmembrane</keyword>
<feature type="transmembrane region" description="Helical" evidence="12">
    <location>
        <begin position="141"/>
        <end position="162"/>
    </location>
</feature>
<evidence type="ECO:0000256" key="5">
    <source>
        <dbReference type="ARBA" id="ARBA00022692"/>
    </source>
</evidence>
<evidence type="ECO:0000313" key="15">
    <source>
        <dbReference type="Proteomes" id="UP000824037"/>
    </source>
</evidence>
<evidence type="ECO:0000256" key="8">
    <source>
        <dbReference type="ARBA" id="ARBA00022833"/>
    </source>
</evidence>
<evidence type="ECO:0000256" key="2">
    <source>
        <dbReference type="ARBA" id="ARBA00004141"/>
    </source>
</evidence>
<evidence type="ECO:0000313" key="14">
    <source>
        <dbReference type="EMBL" id="HIZ36507.1"/>
    </source>
</evidence>
<keyword evidence="9 12" id="KW-1133">Transmembrane helix</keyword>
<evidence type="ECO:0000256" key="7">
    <source>
        <dbReference type="ARBA" id="ARBA00022801"/>
    </source>
</evidence>
<keyword evidence="10" id="KW-0482">Metalloprotease</keyword>
<organism evidence="14 15">
    <name type="scientific">Candidatus Ruania gallistercoris</name>
    <dbReference type="NCBI Taxonomy" id="2838746"/>
    <lineage>
        <taxon>Bacteria</taxon>
        <taxon>Bacillati</taxon>
        <taxon>Actinomycetota</taxon>
        <taxon>Actinomycetes</taxon>
        <taxon>Micrococcales</taxon>
        <taxon>Ruaniaceae</taxon>
        <taxon>Ruania</taxon>
    </lineage>
</organism>
<proteinExistence type="inferred from homology"/>
<feature type="transmembrane region" description="Helical" evidence="12">
    <location>
        <begin position="190"/>
        <end position="209"/>
    </location>
</feature>
<name>A0A9D2EFH1_9MICO</name>
<evidence type="ECO:0000256" key="12">
    <source>
        <dbReference type="SAM" id="Phobius"/>
    </source>
</evidence>
<keyword evidence="8" id="KW-0862">Zinc</keyword>
<evidence type="ECO:0000256" key="11">
    <source>
        <dbReference type="ARBA" id="ARBA00023136"/>
    </source>
</evidence>
<keyword evidence="6" id="KW-0479">Metal-binding</keyword>
<comment type="cofactor">
    <cofactor evidence="1">
        <name>Zn(2+)</name>
        <dbReference type="ChEBI" id="CHEBI:29105"/>
    </cofactor>
</comment>
<protein>
    <submittedName>
        <fullName evidence="14">Peptidase M50</fullName>
    </submittedName>
</protein>
<comment type="caution">
    <text evidence="14">The sequence shown here is derived from an EMBL/GenBank/DDBJ whole genome shotgun (WGS) entry which is preliminary data.</text>
</comment>
<comment type="similarity">
    <text evidence="3">Belongs to the peptidase M50B family.</text>
</comment>
<feature type="transmembrane region" description="Helical" evidence="12">
    <location>
        <begin position="114"/>
        <end position="135"/>
    </location>
</feature>
<evidence type="ECO:0000256" key="3">
    <source>
        <dbReference type="ARBA" id="ARBA00007931"/>
    </source>
</evidence>
<dbReference type="GO" id="GO:0016020">
    <property type="term" value="C:membrane"/>
    <property type="evidence" value="ECO:0007669"/>
    <property type="project" value="UniProtKB-SubCell"/>
</dbReference>
<reference evidence="14" key="2">
    <citation type="submission" date="2021-04" db="EMBL/GenBank/DDBJ databases">
        <authorList>
            <person name="Gilroy R."/>
        </authorList>
    </citation>
    <scope>NUCLEOTIDE SEQUENCE</scope>
    <source>
        <strain evidence="14">ChiGjej4B4-7305</strain>
    </source>
</reference>